<reference evidence="2 3" key="1">
    <citation type="submission" date="2017-03" db="EMBL/GenBank/DDBJ databases">
        <title>Widespread Adenine N6-methylation of Active Genes in Fungi.</title>
        <authorList>
            <consortium name="DOE Joint Genome Institute"/>
            <person name="Mondo S.J."/>
            <person name="Dannebaum R.O."/>
            <person name="Kuo R.C."/>
            <person name="Louie K.B."/>
            <person name="Bewick A.J."/>
            <person name="Labutti K."/>
            <person name="Haridas S."/>
            <person name="Kuo A."/>
            <person name="Salamov A."/>
            <person name="Ahrendt S.R."/>
            <person name="Lau R."/>
            <person name="Bowen B.P."/>
            <person name="Lipzen A."/>
            <person name="Sullivan W."/>
            <person name="Andreopoulos W.B."/>
            <person name="Clum A."/>
            <person name="Lindquist E."/>
            <person name="Daum C."/>
            <person name="Northen T.R."/>
            <person name="Ramamoorthy G."/>
            <person name="Schmitz R.J."/>
            <person name="Gryganskyi A."/>
            <person name="Culley D."/>
            <person name="Magnuson J."/>
            <person name="James T.Y."/>
            <person name="O'Malley M.A."/>
            <person name="Stajich J.E."/>
            <person name="Spatafora J.W."/>
            <person name="Visel A."/>
            <person name="Grigoriev I.V."/>
        </authorList>
    </citation>
    <scope>NUCLEOTIDE SEQUENCE [LARGE SCALE GENOMIC DNA]</scope>
    <source>
        <strain evidence="2 3">NRRL Y-17943</strain>
    </source>
</reference>
<gene>
    <name evidence="2" type="ORF">BD324DRAFT_612065</name>
</gene>
<organism evidence="2 3">
    <name type="scientific">Kockovaella imperatae</name>
    <dbReference type="NCBI Taxonomy" id="4999"/>
    <lineage>
        <taxon>Eukaryota</taxon>
        <taxon>Fungi</taxon>
        <taxon>Dikarya</taxon>
        <taxon>Basidiomycota</taxon>
        <taxon>Agaricomycotina</taxon>
        <taxon>Tremellomycetes</taxon>
        <taxon>Tremellales</taxon>
        <taxon>Cuniculitremaceae</taxon>
        <taxon>Kockovaella</taxon>
    </lineage>
</organism>
<dbReference type="InParanoid" id="A0A1Y1US37"/>
<comment type="caution">
    <text evidence="2">The sequence shown here is derived from an EMBL/GenBank/DDBJ whole genome shotgun (WGS) entry which is preliminary data.</text>
</comment>
<keyword evidence="3" id="KW-1185">Reference proteome</keyword>
<dbReference type="RefSeq" id="XP_021874451.1">
    <property type="nucleotide sequence ID" value="XM_022014342.1"/>
</dbReference>
<proteinExistence type="predicted"/>
<name>A0A1Y1US37_9TREE</name>
<evidence type="ECO:0000256" key="1">
    <source>
        <dbReference type="SAM" id="MobiDB-lite"/>
    </source>
</evidence>
<feature type="compositionally biased region" description="Polar residues" evidence="1">
    <location>
        <begin position="51"/>
        <end position="71"/>
    </location>
</feature>
<feature type="region of interest" description="Disordered" evidence="1">
    <location>
        <begin position="49"/>
        <end position="71"/>
    </location>
</feature>
<accession>A0A1Y1US37</accession>
<dbReference type="Proteomes" id="UP000193218">
    <property type="component" value="Unassembled WGS sequence"/>
</dbReference>
<sequence length="71" mass="7589">MPQLQSLECTNPCRRCTMGQIFLDAGGSRATLKGVVTVRAATKEGGHAYSPLSSYHFNSDTGSDDTAQSHE</sequence>
<evidence type="ECO:0000313" key="3">
    <source>
        <dbReference type="Proteomes" id="UP000193218"/>
    </source>
</evidence>
<dbReference type="AlphaFoldDB" id="A0A1Y1US37"/>
<dbReference type="EMBL" id="NBSH01000001">
    <property type="protein sequence ID" value="ORX40772.1"/>
    <property type="molecule type" value="Genomic_DNA"/>
</dbReference>
<dbReference type="GeneID" id="33556150"/>
<protein>
    <submittedName>
        <fullName evidence="2">Uncharacterized protein</fullName>
    </submittedName>
</protein>
<evidence type="ECO:0000313" key="2">
    <source>
        <dbReference type="EMBL" id="ORX40772.1"/>
    </source>
</evidence>